<evidence type="ECO:0000259" key="1">
    <source>
        <dbReference type="Pfam" id="PF12697"/>
    </source>
</evidence>
<dbReference type="PANTHER" id="PTHR43798:SF29">
    <property type="entry name" value="AB HYDROLASE-1 DOMAIN-CONTAINING PROTEIN"/>
    <property type="match status" value="1"/>
</dbReference>
<evidence type="ECO:0000313" key="3">
    <source>
        <dbReference type="Proteomes" id="UP001597277"/>
    </source>
</evidence>
<sequence>MSARLSLTRHGPAEGLPLVLLHAFPLDSRMWDAVVADLTGRDDPVPVVTVDAPGFGRSPRARDLARRLGCPDAPSLRTYAAAVEDVLAAEGIDRAVVAGLSMGGYVALALAERHRDLLAGIGLLDTKATADGEDARATRLRVADQATGPLGARAVAPMIDTVLSPATPENQPDVVRTVRGWLEEAPPHGIAWAQRAMAGRPDRVAALSGLDVPGLVLRGADDVSSSQEDAETMAGALPDAEVVVVDRAGHLSAVEQPEVVAEALRALHARCA</sequence>
<dbReference type="Pfam" id="PF12697">
    <property type="entry name" value="Abhydrolase_6"/>
    <property type="match status" value="1"/>
</dbReference>
<dbReference type="Proteomes" id="UP001597277">
    <property type="component" value="Unassembled WGS sequence"/>
</dbReference>
<evidence type="ECO:0000313" key="2">
    <source>
        <dbReference type="EMBL" id="MFD1716843.1"/>
    </source>
</evidence>
<dbReference type="EMBL" id="JBHUEE010000001">
    <property type="protein sequence ID" value="MFD1716843.1"/>
    <property type="molecule type" value="Genomic_DNA"/>
</dbReference>
<accession>A0ABW4L091</accession>
<dbReference type="GO" id="GO:0016787">
    <property type="term" value="F:hydrolase activity"/>
    <property type="evidence" value="ECO:0007669"/>
    <property type="project" value="UniProtKB-KW"/>
</dbReference>
<keyword evidence="3" id="KW-1185">Reference proteome</keyword>
<dbReference type="InterPro" id="IPR000073">
    <property type="entry name" value="AB_hydrolase_1"/>
</dbReference>
<comment type="caution">
    <text evidence="2">The sequence shown here is derived from an EMBL/GenBank/DDBJ whole genome shotgun (WGS) entry which is preliminary data.</text>
</comment>
<name>A0ABW4L091_9MICO</name>
<gene>
    <name evidence="2" type="ORF">ACFSE6_03280</name>
</gene>
<protein>
    <submittedName>
        <fullName evidence="2">Alpha/beta fold hydrolase</fullName>
    </submittedName>
</protein>
<dbReference type="InterPro" id="IPR029058">
    <property type="entry name" value="AB_hydrolase_fold"/>
</dbReference>
<dbReference type="RefSeq" id="WP_388002263.1">
    <property type="nucleotide sequence ID" value="NZ_JBHUEE010000001.1"/>
</dbReference>
<keyword evidence="2" id="KW-0378">Hydrolase</keyword>
<proteinExistence type="predicted"/>
<dbReference type="InterPro" id="IPR050266">
    <property type="entry name" value="AB_hydrolase_sf"/>
</dbReference>
<reference evidence="3" key="1">
    <citation type="journal article" date="2019" name="Int. J. Syst. Evol. Microbiol.">
        <title>The Global Catalogue of Microorganisms (GCM) 10K type strain sequencing project: providing services to taxonomists for standard genome sequencing and annotation.</title>
        <authorList>
            <consortium name="The Broad Institute Genomics Platform"/>
            <consortium name="The Broad Institute Genome Sequencing Center for Infectious Disease"/>
            <person name="Wu L."/>
            <person name="Ma J."/>
        </authorList>
    </citation>
    <scope>NUCLEOTIDE SEQUENCE [LARGE SCALE GENOMIC DNA]</scope>
    <source>
        <strain evidence="3">JCM 17130</strain>
    </source>
</reference>
<organism evidence="2 3">
    <name type="scientific">Georgenia deserti</name>
    <dbReference type="NCBI Taxonomy" id="2093781"/>
    <lineage>
        <taxon>Bacteria</taxon>
        <taxon>Bacillati</taxon>
        <taxon>Actinomycetota</taxon>
        <taxon>Actinomycetes</taxon>
        <taxon>Micrococcales</taxon>
        <taxon>Bogoriellaceae</taxon>
        <taxon>Georgenia</taxon>
    </lineage>
</organism>
<dbReference type="SUPFAM" id="SSF53474">
    <property type="entry name" value="alpha/beta-Hydrolases"/>
    <property type="match status" value="1"/>
</dbReference>
<feature type="domain" description="AB hydrolase-1" evidence="1">
    <location>
        <begin position="18"/>
        <end position="263"/>
    </location>
</feature>
<dbReference type="Gene3D" id="3.40.50.1820">
    <property type="entry name" value="alpha/beta hydrolase"/>
    <property type="match status" value="1"/>
</dbReference>
<dbReference type="PANTHER" id="PTHR43798">
    <property type="entry name" value="MONOACYLGLYCEROL LIPASE"/>
    <property type="match status" value="1"/>
</dbReference>